<evidence type="ECO:0000256" key="6">
    <source>
        <dbReference type="ARBA" id="ARBA00048493"/>
    </source>
</evidence>
<dbReference type="Proteomes" id="UP001163046">
    <property type="component" value="Unassembled WGS sequence"/>
</dbReference>
<proteinExistence type="inferred from homology"/>
<evidence type="ECO:0000313" key="8">
    <source>
        <dbReference type="Proteomes" id="UP001163046"/>
    </source>
</evidence>
<comment type="similarity">
    <text evidence="2">Belongs to the UDPGP type 1 family.</text>
</comment>
<dbReference type="EMBL" id="MU826352">
    <property type="protein sequence ID" value="KAJ7380830.1"/>
    <property type="molecule type" value="Genomic_DNA"/>
</dbReference>
<comment type="catalytic activity">
    <reaction evidence="6">
        <text>N-acetyl-alpha-D-glucosamine 1-phosphate + UTP + H(+) = UDP-N-acetyl-alpha-D-glucosamine + diphosphate</text>
        <dbReference type="Rhea" id="RHEA:13509"/>
        <dbReference type="ChEBI" id="CHEBI:15378"/>
        <dbReference type="ChEBI" id="CHEBI:33019"/>
        <dbReference type="ChEBI" id="CHEBI:46398"/>
        <dbReference type="ChEBI" id="CHEBI:57705"/>
        <dbReference type="ChEBI" id="CHEBI:57776"/>
        <dbReference type="EC" id="2.7.7.23"/>
    </reaction>
</comment>
<evidence type="ECO:0000256" key="3">
    <source>
        <dbReference type="ARBA" id="ARBA00012457"/>
    </source>
</evidence>
<dbReference type="EC" id="2.7.7.23" evidence="3"/>
<dbReference type="InterPro" id="IPR039741">
    <property type="entry name" value="UDP-sugar_pyrophosphorylase"/>
</dbReference>
<dbReference type="OrthoDB" id="532420at2759"/>
<dbReference type="GO" id="GO:0003977">
    <property type="term" value="F:UDP-N-acetylglucosamine diphosphorylase activity"/>
    <property type="evidence" value="ECO:0007669"/>
    <property type="project" value="UniProtKB-EC"/>
</dbReference>
<evidence type="ECO:0000256" key="1">
    <source>
        <dbReference type="ARBA" id="ARBA00005208"/>
    </source>
</evidence>
<dbReference type="CDD" id="cd04193">
    <property type="entry name" value="UDPGlcNAc_PPase"/>
    <property type="match status" value="1"/>
</dbReference>
<dbReference type="PANTHER" id="PTHR11952:SF2">
    <property type="entry name" value="LD24639P"/>
    <property type="match status" value="1"/>
</dbReference>
<evidence type="ECO:0000256" key="2">
    <source>
        <dbReference type="ARBA" id="ARBA00010401"/>
    </source>
</evidence>
<dbReference type="SUPFAM" id="SSF53448">
    <property type="entry name" value="Nucleotide-diphospho-sugar transferases"/>
    <property type="match status" value="1"/>
</dbReference>
<sequence>MDHDKLRRDLKENNQEHLFEHWDSLTDDQQCVFYRDLRNIDFAKMNRSFEKTMNEAKTCEKKDEKLQPVPPGQVGSAIGAENQNKVDSWRDKGLQVISEGKVAVLLLAGGQGTRLGVKYPKGMYDVGLPSGKTLYQLQAERILKVQELAYKHTGSKSTVPWYIMTSEHTVDETKRFFQEHDYFGLSKDDVQLFEQHTLPCLTMDGKIILDQPGKVARAPGGNGGLYEALGDDGVDNHVSISTMKKRGIEYVHVYCVDNILVKMADPVFVGFCIDKSAECGAKVVVKTLPEEKVGVVVKCDGKYQVVEYSEISKELSEMKDPLNNDKLLFRDGNICNHFLTVDFLEKIVTEHETSLKFHIAKKKIPYVDEDGKRITPTEPNGIKLEKFVFDVFEFAETLAVLEVAREDEFSPLKNRNGPDSPETAKSDLSNLHYKYIVKAGGKFINTNEVSSIVCEISPLLSYAGEGLEDDVKGKEFSATDETYLKGDEEDKTGEPACKKSKEC</sequence>
<comment type="caution">
    <text evidence="7">The sequence shown here is derived from an EMBL/GenBank/DDBJ whole genome shotgun (WGS) entry which is preliminary data.</text>
</comment>
<dbReference type="InterPro" id="IPR029044">
    <property type="entry name" value="Nucleotide-diphossugar_trans"/>
</dbReference>
<comment type="pathway">
    <text evidence="1">Nucleotide-sugar biosynthesis; UDP-N-acetyl-alpha-D-glucosamine biosynthesis; UDP-N-acetyl-alpha-D-glucosamine from N-acetyl-alpha-D-glucosamine 1-phosphate: step 1/1.</text>
</comment>
<keyword evidence="5" id="KW-0548">Nucleotidyltransferase</keyword>
<evidence type="ECO:0000256" key="5">
    <source>
        <dbReference type="ARBA" id="ARBA00022695"/>
    </source>
</evidence>
<dbReference type="Gene3D" id="3.90.550.10">
    <property type="entry name" value="Spore Coat Polysaccharide Biosynthesis Protein SpsA, Chain A"/>
    <property type="match status" value="1"/>
</dbReference>
<keyword evidence="4" id="KW-0808">Transferase</keyword>
<gene>
    <name evidence="7" type="primary">UAP1</name>
    <name evidence="7" type="ORF">OS493_007220</name>
</gene>
<keyword evidence="8" id="KW-1185">Reference proteome</keyword>
<name>A0A9W9ZGD7_9CNID</name>
<dbReference type="AlphaFoldDB" id="A0A9W9ZGD7"/>
<dbReference type="GO" id="GO:0006048">
    <property type="term" value="P:UDP-N-acetylglucosamine biosynthetic process"/>
    <property type="evidence" value="ECO:0007669"/>
    <property type="project" value="TreeGrafter"/>
</dbReference>
<evidence type="ECO:0000313" key="7">
    <source>
        <dbReference type="EMBL" id="KAJ7380830.1"/>
    </source>
</evidence>
<dbReference type="InterPro" id="IPR002618">
    <property type="entry name" value="UDPGP_fam"/>
</dbReference>
<accession>A0A9W9ZGD7</accession>
<organism evidence="7 8">
    <name type="scientific">Desmophyllum pertusum</name>
    <dbReference type="NCBI Taxonomy" id="174260"/>
    <lineage>
        <taxon>Eukaryota</taxon>
        <taxon>Metazoa</taxon>
        <taxon>Cnidaria</taxon>
        <taxon>Anthozoa</taxon>
        <taxon>Hexacorallia</taxon>
        <taxon>Scleractinia</taxon>
        <taxon>Caryophylliina</taxon>
        <taxon>Caryophylliidae</taxon>
        <taxon>Desmophyllum</taxon>
    </lineage>
</organism>
<dbReference type="Pfam" id="PF01704">
    <property type="entry name" value="UDPGP"/>
    <property type="match status" value="1"/>
</dbReference>
<dbReference type="PANTHER" id="PTHR11952">
    <property type="entry name" value="UDP- GLUCOSE PYROPHOSPHORYLASE"/>
    <property type="match status" value="1"/>
</dbReference>
<reference evidence="7" key="1">
    <citation type="submission" date="2023-01" db="EMBL/GenBank/DDBJ databases">
        <title>Genome assembly of the deep-sea coral Lophelia pertusa.</title>
        <authorList>
            <person name="Herrera S."/>
            <person name="Cordes E."/>
        </authorList>
    </citation>
    <scope>NUCLEOTIDE SEQUENCE</scope>
    <source>
        <strain evidence="7">USNM1676648</strain>
        <tissue evidence="7">Polyp</tissue>
    </source>
</reference>
<evidence type="ECO:0000256" key="4">
    <source>
        <dbReference type="ARBA" id="ARBA00022679"/>
    </source>
</evidence>
<protein>
    <recommendedName>
        <fullName evidence="3">UDP-N-acetylglucosamine diphosphorylase</fullName>
        <ecNumber evidence="3">2.7.7.23</ecNumber>
    </recommendedName>
</protein>
<dbReference type="FunFam" id="3.90.550.10:FF:000075">
    <property type="entry name" value="Probable UDP-N-acetylglucosamine pyrophosphorylase"/>
    <property type="match status" value="1"/>
</dbReference>